<dbReference type="RefSeq" id="WP_189063159.1">
    <property type="nucleotide sequence ID" value="NZ_BMQM01000001.1"/>
</dbReference>
<comment type="caution">
    <text evidence="2">The sequence shown here is derived from an EMBL/GenBank/DDBJ whole genome shotgun (WGS) entry which is preliminary data.</text>
</comment>
<evidence type="ECO:0000313" key="2">
    <source>
        <dbReference type="EMBL" id="GGR45016.1"/>
    </source>
</evidence>
<gene>
    <name evidence="2" type="ORF">GCM10008959_02650</name>
</gene>
<dbReference type="EMBL" id="BMQM01000001">
    <property type="protein sequence ID" value="GGR45016.1"/>
    <property type="molecule type" value="Genomic_DNA"/>
</dbReference>
<feature type="compositionally biased region" description="Basic and acidic residues" evidence="1">
    <location>
        <begin position="7"/>
        <end position="16"/>
    </location>
</feature>
<feature type="region of interest" description="Disordered" evidence="1">
    <location>
        <begin position="1"/>
        <end position="76"/>
    </location>
</feature>
<reference evidence="3" key="1">
    <citation type="journal article" date="2019" name="Int. J. Syst. Evol. Microbiol.">
        <title>The Global Catalogue of Microorganisms (GCM) 10K type strain sequencing project: providing services to taxonomists for standard genome sequencing and annotation.</title>
        <authorList>
            <consortium name="The Broad Institute Genomics Platform"/>
            <consortium name="The Broad Institute Genome Sequencing Center for Infectious Disease"/>
            <person name="Wu L."/>
            <person name="Ma J."/>
        </authorList>
    </citation>
    <scope>NUCLEOTIDE SEQUENCE [LARGE SCALE GENOMIC DNA]</scope>
    <source>
        <strain evidence="3">JCM 31404</strain>
    </source>
</reference>
<protein>
    <submittedName>
        <fullName evidence="2">M-like protein</fullName>
    </submittedName>
</protein>
<dbReference type="Proteomes" id="UP000634308">
    <property type="component" value="Unassembled WGS sequence"/>
</dbReference>
<keyword evidence="3" id="KW-1185">Reference proteome</keyword>
<sequence>MTNDDTNTPHDEKTIRNVDLQFMGKEDTAEEIDAEVNAESREAGAYRERGMDKHDVESAQSMDASDPPSSNMGDAS</sequence>
<organism evidence="2 3">
    <name type="scientific">Deinococcus seoulensis</name>
    <dbReference type="NCBI Taxonomy" id="1837379"/>
    <lineage>
        <taxon>Bacteria</taxon>
        <taxon>Thermotogati</taxon>
        <taxon>Deinococcota</taxon>
        <taxon>Deinococci</taxon>
        <taxon>Deinococcales</taxon>
        <taxon>Deinococcaceae</taxon>
        <taxon>Deinococcus</taxon>
    </lineage>
</organism>
<evidence type="ECO:0000256" key="1">
    <source>
        <dbReference type="SAM" id="MobiDB-lite"/>
    </source>
</evidence>
<feature type="compositionally biased region" description="Basic and acidic residues" evidence="1">
    <location>
        <begin position="38"/>
        <end position="57"/>
    </location>
</feature>
<evidence type="ECO:0000313" key="3">
    <source>
        <dbReference type="Proteomes" id="UP000634308"/>
    </source>
</evidence>
<proteinExistence type="predicted"/>
<name>A0ABQ2RMN1_9DEIO</name>
<feature type="compositionally biased region" description="Polar residues" evidence="1">
    <location>
        <begin position="58"/>
        <end position="76"/>
    </location>
</feature>
<accession>A0ABQ2RMN1</accession>